<dbReference type="EMBL" id="FXSZ01000014">
    <property type="protein sequence ID" value="SMO82183.1"/>
    <property type="molecule type" value="Genomic_DNA"/>
</dbReference>
<dbReference type="SUPFAM" id="SSF56349">
    <property type="entry name" value="DNA breaking-rejoining enzymes"/>
    <property type="match status" value="1"/>
</dbReference>
<comment type="similarity">
    <text evidence="1">Belongs to the 'phage' integrase family.</text>
</comment>
<dbReference type="PANTHER" id="PTHR30349:SF64">
    <property type="entry name" value="PROPHAGE INTEGRASE INTD-RELATED"/>
    <property type="match status" value="1"/>
</dbReference>
<organism evidence="6 7">
    <name type="scientific">Solitalea koreensis</name>
    <dbReference type="NCBI Taxonomy" id="543615"/>
    <lineage>
        <taxon>Bacteria</taxon>
        <taxon>Pseudomonadati</taxon>
        <taxon>Bacteroidota</taxon>
        <taxon>Sphingobacteriia</taxon>
        <taxon>Sphingobacteriales</taxon>
        <taxon>Sphingobacteriaceae</taxon>
        <taxon>Solitalea</taxon>
    </lineage>
</organism>
<evidence type="ECO:0000256" key="4">
    <source>
        <dbReference type="ARBA" id="ARBA00023172"/>
    </source>
</evidence>
<dbReference type="Gene3D" id="1.10.150.130">
    <property type="match status" value="1"/>
</dbReference>
<keyword evidence="2" id="KW-0229">DNA integration</keyword>
<evidence type="ECO:0000256" key="1">
    <source>
        <dbReference type="ARBA" id="ARBA00008857"/>
    </source>
</evidence>
<dbReference type="Proteomes" id="UP000315971">
    <property type="component" value="Unassembled WGS sequence"/>
</dbReference>
<dbReference type="GO" id="GO:0006310">
    <property type="term" value="P:DNA recombination"/>
    <property type="evidence" value="ECO:0007669"/>
    <property type="project" value="UniProtKB-KW"/>
</dbReference>
<accession>A0A521EE32</accession>
<dbReference type="GO" id="GO:0015074">
    <property type="term" value="P:DNA integration"/>
    <property type="evidence" value="ECO:0007669"/>
    <property type="project" value="UniProtKB-KW"/>
</dbReference>
<dbReference type="OrthoDB" id="9801717at2"/>
<keyword evidence="3" id="KW-0238">DNA-binding</keyword>
<name>A0A521EE32_9SPHI</name>
<keyword evidence="4" id="KW-0233">DNA recombination</keyword>
<reference evidence="6 7" key="1">
    <citation type="submission" date="2017-05" db="EMBL/GenBank/DDBJ databases">
        <authorList>
            <person name="Varghese N."/>
            <person name="Submissions S."/>
        </authorList>
    </citation>
    <scope>NUCLEOTIDE SEQUENCE [LARGE SCALE GENOMIC DNA]</scope>
    <source>
        <strain evidence="6 7">DSM 21342</strain>
    </source>
</reference>
<evidence type="ECO:0000256" key="3">
    <source>
        <dbReference type="ARBA" id="ARBA00023125"/>
    </source>
</evidence>
<protein>
    <submittedName>
        <fullName evidence="6">Site-specific recombinase XerD</fullName>
    </submittedName>
</protein>
<gene>
    <name evidence="6" type="ORF">SAMN06265350_1143</name>
</gene>
<sequence length="328" mass="38035">MKISKLNNPNLHFIPMNLFLLDETKRVLLLQQKSLRTQQSYSDWIYRFLIFNKKHSPDEFNEKGISMFLDFLSKERHLSAATCNLALQAILFLYRNVLHQSVENKTTLRMQKQLTLPETLTRNEINLILNHLKEETRMMVSLLYGCGLNLKECLSLQISDIDLCKKELFVKSDNSSIRRKLSLPDCLLVPINDRIQKLKLRHEALERLSAAKKTNQSVLITDFHQQLFFPATKPGYDANSGQLCMFQRSDGFLTKAINKAALEAGIFKRITCHMFRHSYAVHLLERGYSVRVVQKLLGHVDIRSTMIYTRVLNANTKVLSPLDELIIR</sequence>
<evidence type="ECO:0000313" key="6">
    <source>
        <dbReference type="EMBL" id="SMO82183.1"/>
    </source>
</evidence>
<proteinExistence type="inferred from homology"/>
<dbReference type="Pfam" id="PF13495">
    <property type="entry name" value="Phage_int_SAM_4"/>
    <property type="match status" value="1"/>
</dbReference>
<dbReference type="GO" id="GO:0003677">
    <property type="term" value="F:DNA binding"/>
    <property type="evidence" value="ECO:0007669"/>
    <property type="project" value="UniProtKB-KW"/>
</dbReference>
<dbReference type="Pfam" id="PF00589">
    <property type="entry name" value="Phage_integrase"/>
    <property type="match status" value="1"/>
</dbReference>
<dbReference type="AlphaFoldDB" id="A0A521EE32"/>
<dbReference type="InterPro" id="IPR013762">
    <property type="entry name" value="Integrase-like_cat_sf"/>
</dbReference>
<dbReference type="PANTHER" id="PTHR30349">
    <property type="entry name" value="PHAGE INTEGRASE-RELATED"/>
    <property type="match status" value="1"/>
</dbReference>
<dbReference type="InterPro" id="IPR002104">
    <property type="entry name" value="Integrase_catalytic"/>
</dbReference>
<feature type="domain" description="Tyr recombinase" evidence="5">
    <location>
        <begin position="115"/>
        <end position="323"/>
    </location>
</feature>
<evidence type="ECO:0000259" key="5">
    <source>
        <dbReference type="PROSITE" id="PS51898"/>
    </source>
</evidence>
<dbReference type="InterPro" id="IPR011010">
    <property type="entry name" value="DNA_brk_join_enz"/>
</dbReference>
<dbReference type="InterPro" id="IPR010998">
    <property type="entry name" value="Integrase_recombinase_N"/>
</dbReference>
<dbReference type="InterPro" id="IPR004107">
    <property type="entry name" value="Integrase_SAM-like_N"/>
</dbReference>
<dbReference type="PROSITE" id="PS51898">
    <property type="entry name" value="TYR_RECOMBINASE"/>
    <property type="match status" value="1"/>
</dbReference>
<evidence type="ECO:0000313" key="7">
    <source>
        <dbReference type="Proteomes" id="UP000315971"/>
    </source>
</evidence>
<dbReference type="Gene3D" id="1.10.443.10">
    <property type="entry name" value="Intergrase catalytic core"/>
    <property type="match status" value="1"/>
</dbReference>
<dbReference type="InterPro" id="IPR050090">
    <property type="entry name" value="Tyrosine_recombinase_XerCD"/>
</dbReference>
<evidence type="ECO:0000256" key="2">
    <source>
        <dbReference type="ARBA" id="ARBA00022908"/>
    </source>
</evidence>
<keyword evidence="7" id="KW-1185">Reference proteome</keyword>
<dbReference type="RefSeq" id="WP_142604687.1">
    <property type="nucleotide sequence ID" value="NZ_FXSZ01000014.1"/>
</dbReference>